<dbReference type="PROSITE" id="PS51192">
    <property type="entry name" value="HELICASE_ATP_BIND_1"/>
    <property type="match status" value="1"/>
</dbReference>
<dbReference type="InterPro" id="IPR014001">
    <property type="entry name" value="Helicase_ATP-bd"/>
</dbReference>
<dbReference type="GO" id="GO:0006289">
    <property type="term" value="P:nucleotide-excision repair"/>
    <property type="evidence" value="ECO:0007669"/>
    <property type="project" value="TreeGrafter"/>
</dbReference>
<feature type="domain" description="Helicase C-terminal" evidence="4">
    <location>
        <begin position="793"/>
        <end position="960"/>
    </location>
</feature>
<dbReference type="PANTHER" id="PTHR47957:SF3">
    <property type="entry name" value="ATP-DEPENDENT HELICASE HRQ1"/>
    <property type="match status" value="1"/>
</dbReference>
<evidence type="ECO:0000259" key="3">
    <source>
        <dbReference type="PROSITE" id="PS51192"/>
    </source>
</evidence>
<dbReference type="AlphaFoldDB" id="A0A2R7Y737"/>
<evidence type="ECO:0008006" key="7">
    <source>
        <dbReference type="Google" id="ProtNLM"/>
    </source>
</evidence>
<dbReference type="GO" id="GO:0005524">
    <property type="term" value="F:ATP binding"/>
    <property type="evidence" value="ECO:0007669"/>
    <property type="project" value="UniProtKB-KW"/>
</dbReference>
<accession>A0A2R7Y737</accession>
<evidence type="ECO:0000259" key="4">
    <source>
        <dbReference type="PROSITE" id="PS51194"/>
    </source>
</evidence>
<dbReference type="InterPro" id="IPR011545">
    <property type="entry name" value="DEAD/DEAH_box_helicase_dom"/>
</dbReference>
<dbReference type="Pfam" id="PF00271">
    <property type="entry name" value="Helicase_C"/>
    <property type="match status" value="1"/>
</dbReference>
<sequence>MSYGNPKLYEELAHHVIEYLKSRYHTEAPHISLLSPEYTVVAKIKSYTPRPTLGVRPEEDEDEFIPEVLAELLDPTRTTGHATHGVEATFRDFTTNSEVAMETVFYIRKAPPVEFKKVTINAKLNGDKLGVKLTVEDDDQGAKIYESEWRYIELKQGQLQAIFAFGWPDIVKEATDIISGALYPGAETVEFTDLNTIEALSTAELTKNNERFFFLPPLSKKRYADSVNYFAVQNFLYEVKVAKKGDELKVTLILRYIAPSLISRNTSKCVRVGEELGFPTYVYIGDHRDRWSIHHLMEVESRLCWKNAQPDWRWKRTLNNRQYSGLHNLIPIGALAVEDSDYNSTNNCLLLRDWHVEAEMIYPIKKSKNSVEESFQKIEKAIIQDAKSRGVKIDEEALRKAFKIVLKAFKESYPRITHLYEFQEKALYEGLKALIAGDHKAFVLQARTAGGKTLAFLLPILTYVVYAKLTRVSKEGVKTIFFYPTIALQNDQASTIFRMLWHINLDLHPETISLGLLHRYIPKRSETAEERELRLRCPLCGHRLLISWKSIPDTNVNKEVIMCSNDSCRINNPDSFEGKLLQATIKASRDAIYSSPPDLLIANPDIINARLTLMGSEDPASLAILGKHVFVCATCGALYDRDLGSRPLKCNVCKSKNIRSVRFTYPEIIVIDEAHLLRGAFGAQVAHVLTRLEQVIRRLNGLSESWRPTYFISSATLNNPKSRTRELIATDLDGIIEISAEPELEQAEPTLRIHTFLMPKLYSPEATASRIVEAIYSEASALADVYKVKYAKQLKDLREKMFGDRNPATLVFVNKISEANELLSHIKTFARDTRSDGHTTDYRDDRVRVEDEFSRGNLDIIVATSGLEVGVDFDRVDIGIIYGMPFYISDYTQRIGRIGRRQHCVIFNVFMPDKPIDHFYYKNWKILSDGSLRDIHMRSEAYRIDRENPEAISRAAQRAVLDVISTMNNTDTFLYKSIMAQNKKFEQEIMDILNVVESELTKHLPLALRISDVARAISIARQFIDEIRNAVKIHGNLIKAINEGLGASLSQLSSLRTLEPETKYKFEPVGEERSRNLLYSFRHCLPGQVISYRGNFYAVEMFSGESLRLFQTRGDRDE</sequence>
<dbReference type="GO" id="GO:0043138">
    <property type="term" value="F:3'-5' DNA helicase activity"/>
    <property type="evidence" value="ECO:0007669"/>
    <property type="project" value="TreeGrafter"/>
</dbReference>
<reference evidence="5 6" key="1">
    <citation type="journal article" date="2018" name="Syst. Appl. Microbiol.">
        <title>A new symbiotic nanoarchaeote (Candidatus Nanoclepta minutus) and its host (Zestosphaera tikiterensis gen. nov., sp. nov.) from a New Zealand hot spring.</title>
        <authorList>
            <person name="St John E."/>
            <person name="Liu Y."/>
            <person name="Podar M."/>
            <person name="Stott M.B."/>
            <person name="Meneghin J."/>
            <person name="Chen Z."/>
            <person name="Lagutin K."/>
            <person name="Mitchell K."/>
            <person name="Reysenbach A.L."/>
        </authorList>
    </citation>
    <scope>NUCLEOTIDE SEQUENCE [LARGE SCALE GENOMIC DNA]</scope>
    <source>
        <strain evidence="5">NZ3</strain>
    </source>
</reference>
<dbReference type="GO" id="GO:0003676">
    <property type="term" value="F:nucleic acid binding"/>
    <property type="evidence" value="ECO:0007669"/>
    <property type="project" value="InterPro"/>
</dbReference>
<dbReference type="InterPro" id="IPR027417">
    <property type="entry name" value="P-loop_NTPase"/>
</dbReference>
<dbReference type="InterPro" id="IPR001650">
    <property type="entry name" value="Helicase_C-like"/>
</dbReference>
<dbReference type="Pfam" id="PF00270">
    <property type="entry name" value="DEAD"/>
    <property type="match status" value="1"/>
</dbReference>
<dbReference type="PANTHER" id="PTHR47957">
    <property type="entry name" value="ATP-DEPENDENT HELICASE HRQ1"/>
    <property type="match status" value="1"/>
</dbReference>
<gene>
    <name evidence="5" type="ORF">B7O98_02620</name>
</gene>
<dbReference type="EMBL" id="NBVN01000002">
    <property type="protein sequence ID" value="PUA33338.1"/>
    <property type="molecule type" value="Genomic_DNA"/>
</dbReference>
<comment type="caution">
    <text evidence="5">The sequence shown here is derived from an EMBL/GenBank/DDBJ whole genome shotgun (WGS) entry which is preliminary data.</text>
</comment>
<evidence type="ECO:0000256" key="1">
    <source>
        <dbReference type="ARBA" id="ARBA00022741"/>
    </source>
</evidence>
<feature type="domain" description="Helicase ATP-binding" evidence="3">
    <location>
        <begin position="433"/>
        <end position="735"/>
    </location>
</feature>
<dbReference type="SMART" id="SM00490">
    <property type="entry name" value="HELICc"/>
    <property type="match status" value="1"/>
</dbReference>
<proteinExistence type="predicted"/>
<dbReference type="SMART" id="SM00487">
    <property type="entry name" value="DEXDc"/>
    <property type="match status" value="1"/>
</dbReference>
<evidence type="ECO:0000256" key="2">
    <source>
        <dbReference type="ARBA" id="ARBA00022840"/>
    </source>
</evidence>
<dbReference type="PROSITE" id="PS51194">
    <property type="entry name" value="HELICASE_CTER"/>
    <property type="match status" value="1"/>
</dbReference>
<organism evidence="5 6">
    <name type="scientific">Zestosphaera tikiterensis</name>
    <dbReference type="NCBI Taxonomy" id="1973259"/>
    <lineage>
        <taxon>Archaea</taxon>
        <taxon>Thermoproteota</taxon>
        <taxon>Thermoprotei</taxon>
        <taxon>Desulfurococcales</taxon>
        <taxon>Desulfurococcaceae</taxon>
        <taxon>Zestosphaera</taxon>
    </lineage>
</organism>
<dbReference type="GO" id="GO:0036297">
    <property type="term" value="P:interstrand cross-link repair"/>
    <property type="evidence" value="ECO:0007669"/>
    <property type="project" value="TreeGrafter"/>
</dbReference>
<dbReference type="Gene3D" id="3.40.50.300">
    <property type="entry name" value="P-loop containing nucleotide triphosphate hydrolases"/>
    <property type="match status" value="2"/>
</dbReference>
<name>A0A2R7Y737_9CREN</name>
<dbReference type="SUPFAM" id="SSF52540">
    <property type="entry name" value="P-loop containing nucleoside triphosphate hydrolases"/>
    <property type="match status" value="1"/>
</dbReference>
<evidence type="ECO:0000313" key="6">
    <source>
        <dbReference type="Proteomes" id="UP000244093"/>
    </source>
</evidence>
<keyword evidence="1" id="KW-0547">Nucleotide-binding</keyword>
<dbReference type="Proteomes" id="UP000244093">
    <property type="component" value="Unassembled WGS sequence"/>
</dbReference>
<keyword evidence="2" id="KW-0067">ATP-binding</keyword>
<protein>
    <recommendedName>
        <fullName evidence="7">DEAD/DEAH box helicase</fullName>
    </recommendedName>
</protein>
<evidence type="ECO:0000313" key="5">
    <source>
        <dbReference type="EMBL" id="PUA33338.1"/>
    </source>
</evidence>